<sequence length="152" mass="17506">METSSKPVFIYGPLCAKPLPAWVLIGDATRVDEISQLIQTARVEYFVLHKLNNCDCPASVREHGASINGYVVQSMTESQRRNLESFDDETYRVEDVQAILTAPDGKEEIVDAQIHLQYGHKESPSEEVWDLEWSIEERLEDGLRSLKERRWR</sequence>
<evidence type="ECO:0000313" key="4">
    <source>
        <dbReference type="Proteomes" id="UP000015530"/>
    </source>
</evidence>
<dbReference type="Proteomes" id="UP000015530">
    <property type="component" value="Unassembled WGS sequence"/>
</dbReference>
<comment type="similarity">
    <text evidence="1">Belongs to the gamma-glutamylcyclotransferase family.</text>
</comment>
<dbReference type="InterPro" id="IPR009288">
    <property type="entry name" value="AIG2-like_dom"/>
</dbReference>
<dbReference type="AlphaFoldDB" id="T0LPF5"/>
<dbReference type="PANTHER" id="PTHR31544:SF2">
    <property type="entry name" value="AIG2-LIKE PROTEIN D"/>
    <property type="match status" value="1"/>
</dbReference>
<evidence type="ECO:0000313" key="3">
    <source>
        <dbReference type="EMBL" id="EQB53596.1"/>
    </source>
</evidence>
<reference evidence="4" key="1">
    <citation type="journal article" date="2013" name="Mol. Plant Microbe Interact.">
        <title>Global aspects of pacC regulation of pathogenicity genes in Colletotrichum gloeosporioides as revealed by transcriptome analysis.</title>
        <authorList>
            <person name="Alkan N."/>
            <person name="Meng X."/>
            <person name="Friedlander G."/>
            <person name="Reuveni E."/>
            <person name="Sukno S."/>
            <person name="Sherman A."/>
            <person name="Thon M."/>
            <person name="Fluhr R."/>
            <person name="Prusky D."/>
        </authorList>
    </citation>
    <scope>NUCLEOTIDE SEQUENCE [LARGE SCALE GENOMIC DNA]</scope>
    <source>
        <strain evidence="4">Cg-14</strain>
    </source>
</reference>
<dbReference type="HOGENOM" id="CLU_093936_2_0_1"/>
<dbReference type="OMA" id="LTTEPWE"/>
<dbReference type="InterPro" id="IPR045038">
    <property type="entry name" value="AIG2-like"/>
</dbReference>
<proteinExistence type="inferred from homology"/>
<accession>T0LPF5</accession>
<evidence type="ECO:0000256" key="1">
    <source>
        <dbReference type="ARBA" id="ARBA00008861"/>
    </source>
</evidence>
<dbReference type="EMBL" id="AMYD01001341">
    <property type="protein sequence ID" value="EQB53596.1"/>
    <property type="molecule type" value="Genomic_DNA"/>
</dbReference>
<feature type="domain" description="Gamma-glutamylcyclotransferase AIG2-like" evidence="2">
    <location>
        <begin position="8"/>
        <end position="119"/>
    </location>
</feature>
<name>T0LPF5_COLGC</name>
<organism evidence="3 4">
    <name type="scientific">Colletotrichum gloeosporioides (strain Cg-14)</name>
    <name type="common">Anthracnose fungus</name>
    <name type="synonym">Glomerella cingulata</name>
    <dbReference type="NCBI Taxonomy" id="1237896"/>
    <lineage>
        <taxon>Eukaryota</taxon>
        <taxon>Fungi</taxon>
        <taxon>Dikarya</taxon>
        <taxon>Ascomycota</taxon>
        <taxon>Pezizomycotina</taxon>
        <taxon>Sordariomycetes</taxon>
        <taxon>Hypocreomycetidae</taxon>
        <taxon>Glomerellales</taxon>
        <taxon>Glomerellaceae</taxon>
        <taxon>Colletotrichum</taxon>
        <taxon>Colletotrichum gloeosporioides species complex</taxon>
    </lineage>
</organism>
<protein>
    <recommendedName>
        <fullName evidence="2">Gamma-glutamylcyclotransferase AIG2-like domain-containing protein</fullName>
    </recommendedName>
</protein>
<dbReference type="SUPFAM" id="SSF110857">
    <property type="entry name" value="Gamma-glutamyl cyclotransferase-like"/>
    <property type="match status" value="1"/>
</dbReference>
<dbReference type="Gene3D" id="3.10.490.10">
    <property type="entry name" value="Gamma-glutamyl cyclotransferase-like"/>
    <property type="match status" value="1"/>
</dbReference>
<dbReference type="Pfam" id="PF06094">
    <property type="entry name" value="GGACT"/>
    <property type="match status" value="1"/>
</dbReference>
<dbReference type="PANTHER" id="PTHR31544">
    <property type="entry name" value="AIG2-LIKE PROTEIN D"/>
    <property type="match status" value="1"/>
</dbReference>
<dbReference type="OrthoDB" id="1044435at2759"/>
<gene>
    <name evidence="3" type="ORF">CGLO_06680</name>
</gene>
<dbReference type="InterPro" id="IPR036568">
    <property type="entry name" value="GGCT-like_sf"/>
</dbReference>
<comment type="caution">
    <text evidence="3">The sequence shown here is derived from an EMBL/GenBank/DDBJ whole genome shotgun (WGS) entry which is preliminary data.</text>
</comment>
<evidence type="ECO:0000259" key="2">
    <source>
        <dbReference type="Pfam" id="PF06094"/>
    </source>
</evidence>